<dbReference type="Proteomes" id="UP000292734">
    <property type="component" value="Unassembled WGS sequence"/>
</dbReference>
<protein>
    <submittedName>
        <fullName evidence="2">Uncharacterized protein</fullName>
    </submittedName>
</protein>
<name>A0A4Q4IZV3_9SPHN</name>
<comment type="caution">
    <text evidence="2">The sequence shown here is derived from an EMBL/GenBank/DDBJ whole genome shotgun (WGS) entry which is preliminary data.</text>
</comment>
<reference evidence="2 3" key="1">
    <citation type="submission" date="2019-02" db="EMBL/GenBank/DDBJ databases">
        <authorList>
            <person name="Feng G."/>
        </authorList>
    </citation>
    <scope>NUCLEOTIDE SEQUENCE [LARGE SCALE GENOMIC DNA]</scope>
    <source>
        <strain evidence="2 3">DSM 26779</strain>
    </source>
</reference>
<evidence type="ECO:0000313" key="3">
    <source>
        <dbReference type="Proteomes" id="UP000292734"/>
    </source>
</evidence>
<dbReference type="EMBL" id="SEOM01000008">
    <property type="protein sequence ID" value="RYL98619.1"/>
    <property type="molecule type" value="Genomic_DNA"/>
</dbReference>
<accession>A0A4Q4IZV3</accession>
<evidence type="ECO:0000256" key="1">
    <source>
        <dbReference type="SAM" id="SignalP"/>
    </source>
</evidence>
<proteinExistence type="predicted"/>
<organism evidence="2 3">
    <name type="scientific">Sphingobium indicum</name>
    <dbReference type="NCBI Taxonomy" id="332055"/>
    <lineage>
        <taxon>Bacteria</taxon>
        <taxon>Pseudomonadati</taxon>
        <taxon>Pseudomonadota</taxon>
        <taxon>Alphaproteobacteria</taxon>
        <taxon>Sphingomonadales</taxon>
        <taxon>Sphingomonadaceae</taxon>
        <taxon>Sphingobium</taxon>
    </lineage>
</organism>
<sequence length="117" mass="12195">MLGRLILGGALAAAATPALAAGEPVTRLVDCRSGSCLLVSGRREDAATPVAINGHAVPVDGARKWRVRLPVDTVRSWSLPHARTITVAVGGKASEARLPLGLLGRSERLTMLVVRAK</sequence>
<evidence type="ECO:0000313" key="2">
    <source>
        <dbReference type="EMBL" id="RYL98619.1"/>
    </source>
</evidence>
<feature type="signal peptide" evidence="1">
    <location>
        <begin position="1"/>
        <end position="20"/>
    </location>
</feature>
<dbReference type="AlphaFoldDB" id="A0A4Q4IZV3"/>
<keyword evidence="1" id="KW-0732">Signal</keyword>
<gene>
    <name evidence="2" type="ORF">EWH08_17135</name>
</gene>
<feature type="chain" id="PRO_5020246846" evidence="1">
    <location>
        <begin position="21"/>
        <end position="117"/>
    </location>
</feature>